<accession>A0A1R3GMJ0</accession>
<evidence type="ECO:0000313" key="3">
    <source>
        <dbReference type="Proteomes" id="UP000187203"/>
    </source>
</evidence>
<dbReference type="EMBL" id="AWUE01022209">
    <property type="protein sequence ID" value="OMO59257.1"/>
    <property type="molecule type" value="Genomic_DNA"/>
</dbReference>
<gene>
    <name evidence="2" type="ORF">COLO4_34266</name>
</gene>
<reference evidence="3" key="1">
    <citation type="submission" date="2013-09" db="EMBL/GenBank/DDBJ databases">
        <title>Corchorus olitorius genome sequencing.</title>
        <authorList>
            <person name="Alam M."/>
            <person name="Haque M.S."/>
            <person name="Islam M.S."/>
            <person name="Emdad E.M."/>
            <person name="Islam M.M."/>
            <person name="Ahmed B."/>
            <person name="Halim A."/>
            <person name="Hossen Q.M.M."/>
            <person name="Hossain M.Z."/>
            <person name="Ahmed R."/>
            <person name="Khan M.M."/>
            <person name="Islam R."/>
            <person name="Rashid M.M."/>
            <person name="Khan S.A."/>
            <person name="Rahman M.S."/>
            <person name="Alam M."/>
            <person name="Yahiya A.S."/>
            <person name="Khan M.S."/>
            <person name="Azam M.S."/>
            <person name="Haque T."/>
            <person name="Lashkar M.Z.H."/>
            <person name="Akhand A.I."/>
            <person name="Morshed G."/>
            <person name="Roy S."/>
            <person name="Uddin K.S."/>
            <person name="Rabeya T."/>
            <person name="Hossain A.S."/>
            <person name="Chowdhury A."/>
            <person name="Snigdha A.R."/>
            <person name="Mortoza M.S."/>
            <person name="Matin S.A."/>
            <person name="Hoque S.M.E."/>
            <person name="Islam M.K."/>
            <person name="Roy D.K."/>
            <person name="Haider R."/>
            <person name="Moosa M.M."/>
            <person name="Elias S.M."/>
            <person name="Hasan A.M."/>
            <person name="Jahan S."/>
            <person name="Shafiuddin M."/>
            <person name="Mahmood N."/>
            <person name="Shommy N.S."/>
        </authorList>
    </citation>
    <scope>NUCLEOTIDE SEQUENCE [LARGE SCALE GENOMIC DNA]</scope>
    <source>
        <strain evidence="3">cv. O-4</strain>
    </source>
</reference>
<keyword evidence="3" id="KW-1185">Reference proteome</keyword>
<feature type="compositionally biased region" description="Basic and acidic residues" evidence="1">
    <location>
        <begin position="39"/>
        <end position="52"/>
    </location>
</feature>
<dbReference type="Proteomes" id="UP000187203">
    <property type="component" value="Unassembled WGS sequence"/>
</dbReference>
<organism evidence="2 3">
    <name type="scientific">Corchorus olitorius</name>
    <dbReference type="NCBI Taxonomy" id="93759"/>
    <lineage>
        <taxon>Eukaryota</taxon>
        <taxon>Viridiplantae</taxon>
        <taxon>Streptophyta</taxon>
        <taxon>Embryophyta</taxon>
        <taxon>Tracheophyta</taxon>
        <taxon>Spermatophyta</taxon>
        <taxon>Magnoliopsida</taxon>
        <taxon>eudicotyledons</taxon>
        <taxon>Gunneridae</taxon>
        <taxon>Pentapetalae</taxon>
        <taxon>rosids</taxon>
        <taxon>malvids</taxon>
        <taxon>Malvales</taxon>
        <taxon>Malvaceae</taxon>
        <taxon>Grewioideae</taxon>
        <taxon>Apeibeae</taxon>
        <taxon>Corchorus</taxon>
    </lineage>
</organism>
<evidence type="ECO:0000313" key="2">
    <source>
        <dbReference type="EMBL" id="OMO59257.1"/>
    </source>
</evidence>
<sequence>MDGECSQHEFKGPKVEKSGQNTLRLLAYLEASIKRGSRGVKDKEGGEHKHYVAENQME</sequence>
<feature type="region of interest" description="Disordered" evidence="1">
    <location>
        <begin position="36"/>
        <end position="58"/>
    </location>
</feature>
<protein>
    <submittedName>
        <fullName evidence="2">Uncharacterized protein</fullName>
    </submittedName>
</protein>
<name>A0A1R3GMJ0_9ROSI</name>
<dbReference type="AlphaFoldDB" id="A0A1R3GMJ0"/>
<evidence type="ECO:0000256" key="1">
    <source>
        <dbReference type="SAM" id="MobiDB-lite"/>
    </source>
</evidence>
<proteinExistence type="predicted"/>
<comment type="caution">
    <text evidence="2">The sequence shown here is derived from an EMBL/GenBank/DDBJ whole genome shotgun (WGS) entry which is preliminary data.</text>
</comment>